<protein>
    <submittedName>
        <fullName evidence="2">Nipped-B-like protein B</fullName>
    </submittedName>
</protein>
<feature type="compositionally biased region" description="Basic residues" evidence="1">
    <location>
        <begin position="178"/>
        <end position="189"/>
    </location>
</feature>
<gene>
    <name evidence="2" type="ORF">SCF082_LOCUS14111</name>
</gene>
<evidence type="ECO:0000313" key="2">
    <source>
        <dbReference type="EMBL" id="CAK9018454.1"/>
    </source>
</evidence>
<evidence type="ECO:0000313" key="3">
    <source>
        <dbReference type="Proteomes" id="UP001642464"/>
    </source>
</evidence>
<proteinExistence type="predicted"/>
<accession>A0ABP0JVV0</accession>
<dbReference type="EMBL" id="CAXAMM010008791">
    <property type="protein sequence ID" value="CAK9018454.1"/>
    <property type="molecule type" value="Genomic_DNA"/>
</dbReference>
<comment type="caution">
    <text evidence="2">The sequence shown here is derived from an EMBL/GenBank/DDBJ whole genome shotgun (WGS) entry which is preliminary data.</text>
</comment>
<dbReference type="Proteomes" id="UP001642464">
    <property type="component" value="Unassembled WGS sequence"/>
</dbReference>
<feature type="compositionally biased region" description="Basic and acidic residues" evidence="1">
    <location>
        <begin position="200"/>
        <end position="210"/>
    </location>
</feature>
<feature type="region of interest" description="Disordered" evidence="1">
    <location>
        <begin position="159"/>
        <end position="216"/>
    </location>
</feature>
<evidence type="ECO:0000256" key="1">
    <source>
        <dbReference type="SAM" id="MobiDB-lite"/>
    </source>
</evidence>
<keyword evidence="3" id="KW-1185">Reference proteome</keyword>
<sequence>MAFLRAARNPSKMAKSLIPAFTSGDRLDLFRLWLQHSRDFAKVEVEVNRRNIQKKEATAKDSAKSRHELETCGKYTKEDVAELIKRKTATGQFIEDPNFPGREDLRLYLVNSEVSQASSSIREDVQSINTRGGATTDEAMTLIEDGADFSSTALPTIQEVLGGTPPEVPQGQPDAKGKGKGKRTRKTKGKQTEGQVNENENTKPEGEQQGDKVPTPLEKAMALKKAVLKESEEARTLCVSIEGLECAGELVKALTAHAGAMVKLYRQLHQYTIQNVNDQSVYDPIFDQATSYTSWFKARKKVANSMKQAAEKSAPSKKRRVDDVPPSELAREMLWDVSRGELAMSTMQRYANAAYKDGLDDETIMTLASLANWGRHPSNTEREFHRAVPSLFGTGLSPYCITIEVYNPDEGRVLPINIPVLLASDVLHELWKKGSPQLWDICVGATAKKARAFWSAFRDDPAFRDHPVMQHLGENDAQSSYPVLDSSVKAAHTKPILFFLAEISRELSEHCNCIGCRDRAMVLYGCCDFLWATDRPAFRLGAVLQQRGLESGVLALTSYSALSARNLQKKRKNYKVRPKWHSWCHLIHGLRSSDENIRNHKTLAEEDCLGKLCQLASAVHGGCVIRRFFDRYRLFLAMHFERLQSLPPEQTRAEN</sequence>
<name>A0ABP0JVV0_9DINO</name>
<reference evidence="2 3" key="1">
    <citation type="submission" date="2024-02" db="EMBL/GenBank/DDBJ databases">
        <authorList>
            <person name="Chen Y."/>
            <person name="Shah S."/>
            <person name="Dougan E. K."/>
            <person name="Thang M."/>
            <person name="Chan C."/>
        </authorList>
    </citation>
    <scope>NUCLEOTIDE SEQUENCE [LARGE SCALE GENOMIC DNA]</scope>
</reference>
<organism evidence="2 3">
    <name type="scientific">Durusdinium trenchii</name>
    <dbReference type="NCBI Taxonomy" id="1381693"/>
    <lineage>
        <taxon>Eukaryota</taxon>
        <taxon>Sar</taxon>
        <taxon>Alveolata</taxon>
        <taxon>Dinophyceae</taxon>
        <taxon>Suessiales</taxon>
        <taxon>Symbiodiniaceae</taxon>
        <taxon>Durusdinium</taxon>
    </lineage>
</organism>